<accession>A0ABR8ABW5</accession>
<evidence type="ECO:0000256" key="5">
    <source>
        <dbReference type="ARBA" id="ARBA00022989"/>
    </source>
</evidence>
<keyword evidence="3 10" id="KW-0808">Transferase</keyword>
<dbReference type="PANTHER" id="PTHR30576:SF23">
    <property type="entry name" value="GLUCOSYLTRANSFERASE"/>
    <property type="match status" value="1"/>
</dbReference>
<evidence type="ECO:0000256" key="2">
    <source>
        <dbReference type="ARBA" id="ARBA00006464"/>
    </source>
</evidence>
<keyword evidence="7" id="KW-0175">Coiled coil</keyword>
<feature type="domain" description="Bacterial sugar transferase" evidence="9">
    <location>
        <begin position="290"/>
        <end position="480"/>
    </location>
</feature>
<dbReference type="InterPro" id="IPR017475">
    <property type="entry name" value="EPS_sugar_tfrase"/>
</dbReference>
<evidence type="ECO:0000256" key="6">
    <source>
        <dbReference type="ARBA" id="ARBA00023136"/>
    </source>
</evidence>
<dbReference type="InterPro" id="IPR003362">
    <property type="entry name" value="Bact_transf"/>
</dbReference>
<evidence type="ECO:0000256" key="4">
    <source>
        <dbReference type="ARBA" id="ARBA00022692"/>
    </source>
</evidence>
<keyword evidence="6 8" id="KW-0472">Membrane</keyword>
<evidence type="ECO:0000313" key="10">
    <source>
        <dbReference type="EMBL" id="MBD2197368.1"/>
    </source>
</evidence>
<evidence type="ECO:0000256" key="7">
    <source>
        <dbReference type="SAM" id="Coils"/>
    </source>
</evidence>
<evidence type="ECO:0000256" key="1">
    <source>
        <dbReference type="ARBA" id="ARBA00004141"/>
    </source>
</evidence>
<keyword evidence="5 8" id="KW-1133">Transmembrane helix</keyword>
<dbReference type="RefSeq" id="WP_190548794.1">
    <property type="nucleotide sequence ID" value="NZ_CAWPNO010000059.1"/>
</dbReference>
<dbReference type="Proteomes" id="UP000658514">
    <property type="component" value="Unassembled WGS sequence"/>
</dbReference>
<dbReference type="GO" id="GO:0016740">
    <property type="term" value="F:transferase activity"/>
    <property type="evidence" value="ECO:0007669"/>
    <property type="project" value="UniProtKB-KW"/>
</dbReference>
<protein>
    <submittedName>
        <fullName evidence="10">Sugar transferase</fullName>
    </submittedName>
</protein>
<feature type="transmembrane region" description="Helical" evidence="8">
    <location>
        <begin position="237"/>
        <end position="254"/>
    </location>
</feature>
<evidence type="ECO:0000256" key="3">
    <source>
        <dbReference type="ARBA" id="ARBA00022679"/>
    </source>
</evidence>
<evidence type="ECO:0000313" key="11">
    <source>
        <dbReference type="Proteomes" id="UP000658514"/>
    </source>
</evidence>
<feature type="transmembrane region" description="Helical" evidence="8">
    <location>
        <begin position="78"/>
        <end position="97"/>
    </location>
</feature>
<organism evidence="10 11">
    <name type="scientific">Calothrix parietina FACHB-288</name>
    <dbReference type="NCBI Taxonomy" id="2692896"/>
    <lineage>
        <taxon>Bacteria</taxon>
        <taxon>Bacillati</taxon>
        <taxon>Cyanobacteriota</taxon>
        <taxon>Cyanophyceae</taxon>
        <taxon>Nostocales</taxon>
        <taxon>Calotrichaceae</taxon>
        <taxon>Calothrix</taxon>
    </lineage>
</organism>
<comment type="caution">
    <text evidence="10">The sequence shown here is derived from an EMBL/GenBank/DDBJ whole genome shotgun (WGS) entry which is preliminary data.</text>
</comment>
<keyword evidence="11" id="KW-1185">Reference proteome</keyword>
<gene>
    <name evidence="10" type="ORF">H6G24_17985</name>
</gene>
<dbReference type="NCBIfam" id="TIGR03025">
    <property type="entry name" value="EPS_sugtrans"/>
    <property type="match status" value="1"/>
</dbReference>
<feature type="coiled-coil region" evidence="7">
    <location>
        <begin position="343"/>
        <end position="370"/>
    </location>
</feature>
<evidence type="ECO:0000259" key="9">
    <source>
        <dbReference type="Pfam" id="PF02397"/>
    </source>
</evidence>
<name>A0ABR8ABW5_9CYAN</name>
<feature type="transmembrane region" description="Helical" evidence="8">
    <location>
        <begin position="295"/>
        <end position="316"/>
    </location>
</feature>
<dbReference type="Pfam" id="PF02397">
    <property type="entry name" value="Bac_transf"/>
    <property type="match status" value="1"/>
</dbReference>
<evidence type="ECO:0000256" key="8">
    <source>
        <dbReference type="SAM" id="Phobius"/>
    </source>
</evidence>
<feature type="transmembrane region" description="Helical" evidence="8">
    <location>
        <begin position="109"/>
        <end position="130"/>
    </location>
</feature>
<keyword evidence="4 8" id="KW-0812">Transmembrane</keyword>
<dbReference type="EMBL" id="JACJQH010000027">
    <property type="protein sequence ID" value="MBD2197368.1"/>
    <property type="molecule type" value="Genomic_DNA"/>
</dbReference>
<reference evidence="10 11" key="1">
    <citation type="journal article" date="2020" name="ISME J.">
        <title>Comparative genomics reveals insights into cyanobacterial evolution and habitat adaptation.</title>
        <authorList>
            <person name="Chen M.Y."/>
            <person name="Teng W.K."/>
            <person name="Zhao L."/>
            <person name="Hu C.X."/>
            <person name="Zhou Y.K."/>
            <person name="Han B.P."/>
            <person name="Song L.R."/>
            <person name="Shu W.S."/>
        </authorList>
    </citation>
    <scope>NUCLEOTIDE SEQUENCE [LARGE SCALE GENOMIC DNA]</scope>
    <source>
        <strain evidence="10 11">FACHB-288</strain>
    </source>
</reference>
<feature type="transmembrane region" description="Helical" evidence="8">
    <location>
        <begin position="39"/>
        <end position="58"/>
    </location>
</feature>
<comment type="subcellular location">
    <subcellularLocation>
        <location evidence="1">Membrane</location>
        <topology evidence="1">Multi-pass membrane protein</topology>
    </subcellularLocation>
</comment>
<sequence length="485" mass="56134">MKDSSIFQKNSGYKFSTSIDDLRAPSYVRVRKGLWQLRLLTLISIDFILLFTACVIAQRHSLYVEALWNKPGIDVPKLVFVPLVFVEIITLFLQGTYQAGKKRYDYFRIITALTLAHGLILLVGFLYLPVVDIPRSSFIVSWLMSIVLVCTGRMIVNLHLASIRRKSLASNHTYIICDSENSEKIFELLEQEKRYIIHGTASAKSLDRANRQQTIETLNKLGVSEVFIAWDAIKNRLFLYWLFQTYGITIHILPMELKPIYRHLTLNKVGGMPCLSFDCPAITGKDFWIKKSFDFFATILFLMFFFPVYLAIALAIKLDSPGPVFYKQIRVGLHGKEFKVWKFRTMRTDADKLQKELEALNETKDGILFKIKDDPRVTRIGKFLRRYSLDELPQLFNVLLGEMSLVGPRPLPKRDVDKFLEHHFIRQEVLPGVTGLWQVSGRSDILDFEQVINLDVKYIENWSLQLDFEILIRTVMVVLKKEGAY</sequence>
<comment type="similarity">
    <text evidence="2">Belongs to the bacterial sugar transferase family.</text>
</comment>
<dbReference type="PANTHER" id="PTHR30576">
    <property type="entry name" value="COLANIC BIOSYNTHESIS UDP-GLUCOSE LIPID CARRIER TRANSFERASE"/>
    <property type="match status" value="1"/>
</dbReference>
<feature type="transmembrane region" description="Helical" evidence="8">
    <location>
        <begin position="136"/>
        <end position="156"/>
    </location>
</feature>
<proteinExistence type="inferred from homology"/>